<evidence type="ECO:0000313" key="3">
    <source>
        <dbReference type="EMBL" id="MBK1883166.1"/>
    </source>
</evidence>
<gene>
    <name evidence="3" type="ORF">JIN85_12110</name>
</gene>
<feature type="region of interest" description="Disordered" evidence="1">
    <location>
        <begin position="25"/>
        <end position="112"/>
    </location>
</feature>
<sequence>MALKLQLPVVAASMAILMVSCATQSGTTEDPNAATQSPGVVEPVKPPAQTEATGTTPIESPFHMPDTIYDLPGDHQFDRASTQSNTENSTGSGSGVVARPPTESTEKPESSD</sequence>
<feature type="compositionally biased region" description="Low complexity" evidence="1">
    <location>
        <begin position="81"/>
        <end position="91"/>
    </location>
</feature>
<feature type="signal peptide" evidence="2">
    <location>
        <begin position="1"/>
        <end position="22"/>
    </location>
</feature>
<feature type="compositionally biased region" description="Polar residues" evidence="1">
    <location>
        <begin position="25"/>
        <end position="38"/>
    </location>
</feature>
<dbReference type="RefSeq" id="WP_200271017.1">
    <property type="nucleotide sequence ID" value="NZ_JAENIJ010000018.1"/>
</dbReference>
<reference evidence="3" key="1">
    <citation type="submission" date="2021-01" db="EMBL/GenBank/DDBJ databases">
        <title>Modified the classification status of verrucomicrobia.</title>
        <authorList>
            <person name="Feng X."/>
        </authorList>
    </citation>
    <scope>NUCLEOTIDE SEQUENCE</scope>
    <source>
        <strain evidence="3">KCTC 22041</strain>
    </source>
</reference>
<dbReference type="EMBL" id="JAENIJ010000018">
    <property type="protein sequence ID" value="MBK1883166.1"/>
    <property type="molecule type" value="Genomic_DNA"/>
</dbReference>
<keyword evidence="2" id="KW-0732">Signal</keyword>
<dbReference type="Proteomes" id="UP000603141">
    <property type="component" value="Unassembled WGS sequence"/>
</dbReference>
<protein>
    <recommendedName>
        <fullName evidence="5">Lipoprotein</fullName>
    </recommendedName>
</protein>
<keyword evidence="4" id="KW-1185">Reference proteome</keyword>
<evidence type="ECO:0000256" key="1">
    <source>
        <dbReference type="SAM" id="MobiDB-lite"/>
    </source>
</evidence>
<proteinExistence type="predicted"/>
<dbReference type="PROSITE" id="PS51257">
    <property type="entry name" value="PROKAR_LIPOPROTEIN"/>
    <property type="match status" value="1"/>
</dbReference>
<dbReference type="AlphaFoldDB" id="A0A934S5V5"/>
<accession>A0A934S5V5</accession>
<evidence type="ECO:0008006" key="5">
    <source>
        <dbReference type="Google" id="ProtNLM"/>
    </source>
</evidence>
<name>A0A934S5V5_9BACT</name>
<evidence type="ECO:0000313" key="4">
    <source>
        <dbReference type="Proteomes" id="UP000603141"/>
    </source>
</evidence>
<feature type="chain" id="PRO_5037507581" description="Lipoprotein" evidence="2">
    <location>
        <begin position="23"/>
        <end position="112"/>
    </location>
</feature>
<evidence type="ECO:0000256" key="2">
    <source>
        <dbReference type="SAM" id="SignalP"/>
    </source>
</evidence>
<comment type="caution">
    <text evidence="3">The sequence shown here is derived from an EMBL/GenBank/DDBJ whole genome shotgun (WGS) entry which is preliminary data.</text>
</comment>
<organism evidence="3 4">
    <name type="scientific">Luteolibacter pohnpeiensis</name>
    <dbReference type="NCBI Taxonomy" id="454153"/>
    <lineage>
        <taxon>Bacteria</taxon>
        <taxon>Pseudomonadati</taxon>
        <taxon>Verrucomicrobiota</taxon>
        <taxon>Verrucomicrobiia</taxon>
        <taxon>Verrucomicrobiales</taxon>
        <taxon>Verrucomicrobiaceae</taxon>
        <taxon>Luteolibacter</taxon>
    </lineage>
</organism>